<dbReference type="PANTHER" id="PTHR30572:SF4">
    <property type="entry name" value="ABC TRANSPORTER PERMEASE YTRF"/>
    <property type="match status" value="1"/>
</dbReference>
<feature type="transmembrane region" description="Helical" evidence="7">
    <location>
        <begin position="837"/>
        <end position="855"/>
    </location>
</feature>
<keyword evidence="3 7" id="KW-0812">Transmembrane</keyword>
<evidence type="ECO:0000256" key="4">
    <source>
        <dbReference type="ARBA" id="ARBA00022989"/>
    </source>
</evidence>
<dbReference type="Pfam" id="PF02687">
    <property type="entry name" value="FtsX"/>
    <property type="match status" value="2"/>
</dbReference>
<dbReference type="RefSeq" id="WP_123610064.1">
    <property type="nucleotide sequence ID" value="NZ_RJVG01000008.1"/>
</dbReference>
<evidence type="ECO:0000256" key="1">
    <source>
        <dbReference type="ARBA" id="ARBA00004651"/>
    </source>
</evidence>
<feature type="transmembrane region" description="Helical" evidence="7">
    <location>
        <begin position="732"/>
        <end position="756"/>
    </location>
</feature>
<feature type="transmembrane region" description="Helical" evidence="7">
    <location>
        <begin position="328"/>
        <end position="354"/>
    </location>
</feature>
<evidence type="ECO:0000313" key="9">
    <source>
        <dbReference type="EMBL" id="ROR26352.1"/>
    </source>
</evidence>
<dbReference type="InterPro" id="IPR050250">
    <property type="entry name" value="Macrolide_Exporter_MacB"/>
</dbReference>
<dbReference type="AlphaFoldDB" id="A0A3N1XMN8"/>
<protein>
    <submittedName>
        <fullName evidence="9">Putative ABC transport system permease protein</fullName>
    </submittedName>
</protein>
<dbReference type="Proteomes" id="UP000273083">
    <property type="component" value="Unassembled WGS sequence"/>
</dbReference>
<comment type="subcellular location">
    <subcellularLocation>
        <location evidence="1">Cell membrane</location>
        <topology evidence="1">Multi-pass membrane protein</topology>
    </subcellularLocation>
</comment>
<evidence type="ECO:0000256" key="7">
    <source>
        <dbReference type="SAM" id="Phobius"/>
    </source>
</evidence>
<sequence length="867" mass="97866">MKNNNKKIIHKLSGRSLKNNRMRNLFAVVAIGLTSLLFTALFTLGSGMLQMTEEQTMRQIGTKAHGGFKSVTRVEYEILTANPLVKDYGYDVFIGIAANKEFEKRQTEIRYVQPYNLKFGFMKLEDGKLPEKKNEIVLDTIALDLLQIPRKVGEEVALEFDFLGKEYNKQFILSGWYQGDPVIGASTAYVSEEYLNELKKGMTDEEIRKENEESLNRSGAGLYQVNIMFKNSMHIEKNMMEVLADSGLKLDDSHIGINWAYMTEQASDIDMVSAVMLAVVFLVMVLTGFLIIYNIFHISILNDIRFYGLLKTIGTTKKQIKTLVIRQAMVLSLVGIPIGLLLGFLVGKIFMPVILHLSGGISVTGFVLKGNPCIFLFGTIFSLFTVWISCRKPSRIAGSVSPIEALKYTGDIKMKVKNKRTTRGAKISRMALTNLARNKKKTGIVILSLSLSVILLTEIVTLTKSFSLDEYLESMLTGDAMIFSSSMINYRPDLKLSEEFYQNALHQDGVEEGNLLYHNKGAMDHTLTEEGYEQFARLYKEEKLDARDMRLEETLKDNRPISEQRYAYDEVLLKNLRLLEGTLDLEKFRTGNYVIVAPLLYEADSYYHPGDIITLNFTGANPEYKDIKDDKGNVIAQELIYTGQKKYEVMAVADIPYGMTEKRFSLNALTTILSKNELLKMDGLAEAFAASFQVEDEKEAAFTEFLDSYTTQTDPGMAYQTKESLRDDFASMVNGLTLIGCALAFVIAIVGILNFINTMLTSVISRKREFAMLQSIGLSNDQLKKLLLFEGIYYILFTAAISLAGGSFLSLTAVRALNNVAESFNYQFTLMPFLETIPVFLAIVFFVPSIAYRYVRKYSIVERLREE</sequence>
<comment type="similarity">
    <text evidence="6">Belongs to the ABC-4 integral membrane protein family.</text>
</comment>
<feature type="domain" description="ABC3 transporter permease C-terminal" evidence="8">
    <location>
        <begin position="279"/>
        <end position="395"/>
    </location>
</feature>
<dbReference type="InterPro" id="IPR003838">
    <property type="entry name" value="ABC3_permease_C"/>
</dbReference>
<accession>A0A3N1XMN8</accession>
<evidence type="ECO:0000256" key="3">
    <source>
        <dbReference type="ARBA" id="ARBA00022692"/>
    </source>
</evidence>
<keyword evidence="5 7" id="KW-0472">Membrane</keyword>
<organism evidence="9 10">
    <name type="scientific">Mobilisporobacter senegalensis</name>
    <dbReference type="NCBI Taxonomy" id="1329262"/>
    <lineage>
        <taxon>Bacteria</taxon>
        <taxon>Bacillati</taxon>
        <taxon>Bacillota</taxon>
        <taxon>Clostridia</taxon>
        <taxon>Lachnospirales</taxon>
        <taxon>Lachnospiraceae</taxon>
        <taxon>Mobilisporobacter</taxon>
    </lineage>
</organism>
<reference evidence="9 10" key="1">
    <citation type="submission" date="2018-11" db="EMBL/GenBank/DDBJ databases">
        <title>Genomic Encyclopedia of Type Strains, Phase IV (KMG-IV): sequencing the most valuable type-strain genomes for metagenomic binning, comparative biology and taxonomic classification.</title>
        <authorList>
            <person name="Goeker M."/>
        </authorList>
    </citation>
    <scope>NUCLEOTIDE SEQUENCE [LARGE SCALE GENOMIC DNA]</scope>
    <source>
        <strain evidence="9 10">DSM 26537</strain>
    </source>
</reference>
<keyword evidence="10" id="KW-1185">Reference proteome</keyword>
<dbReference type="PANTHER" id="PTHR30572">
    <property type="entry name" value="MEMBRANE COMPONENT OF TRANSPORTER-RELATED"/>
    <property type="match status" value="1"/>
</dbReference>
<comment type="caution">
    <text evidence="9">The sequence shown here is derived from an EMBL/GenBank/DDBJ whole genome shotgun (WGS) entry which is preliminary data.</text>
</comment>
<name>A0A3N1XMN8_9FIRM</name>
<evidence type="ECO:0000256" key="2">
    <source>
        <dbReference type="ARBA" id="ARBA00022475"/>
    </source>
</evidence>
<keyword evidence="2" id="KW-1003">Cell membrane</keyword>
<keyword evidence="4 7" id="KW-1133">Transmembrane helix</keyword>
<dbReference type="OrthoDB" id="1694171at2"/>
<gene>
    <name evidence="9" type="ORF">EDD66_10874</name>
</gene>
<feature type="transmembrane region" description="Helical" evidence="7">
    <location>
        <begin position="444"/>
        <end position="462"/>
    </location>
</feature>
<dbReference type="GO" id="GO:0022857">
    <property type="term" value="F:transmembrane transporter activity"/>
    <property type="evidence" value="ECO:0007669"/>
    <property type="project" value="TreeGrafter"/>
</dbReference>
<proteinExistence type="inferred from homology"/>
<feature type="transmembrane region" description="Helical" evidence="7">
    <location>
        <begin position="374"/>
        <end position="390"/>
    </location>
</feature>
<feature type="domain" description="ABC3 transporter permease C-terminal" evidence="8">
    <location>
        <begin position="743"/>
        <end position="859"/>
    </location>
</feature>
<dbReference type="EMBL" id="RJVG01000008">
    <property type="protein sequence ID" value="ROR26352.1"/>
    <property type="molecule type" value="Genomic_DNA"/>
</dbReference>
<feature type="transmembrane region" description="Helical" evidence="7">
    <location>
        <begin position="792"/>
        <end position="817"/>
    </location>
</feature>
<evidence type="ECO:0000256" key="6">
    <source>
        <dbReference type="ARBA" id="ARBA00038076"/>
    </source>
</evidence>
<dbReference type="GO" id="GO:0005886">
    <property type="term" value="C:plasma membrane"/>
    <property type="evidence" value="ECO:0007669"/>
    <property type="project" value="UniProtKB-SubCell"/>
</dbReference>
<evidence type="ECO:0000313" key="10">
    <source>
        <dbReference type="Proteomes" id="UP000273083"/>
    </source>
</evidence>
<feature type="transmembrane region" description="Helical" evidence="7">
    <location>
        <begin position="271"/>
        <end position="296"/>
    </location>
</feature>
<evidence type="ECO:0000256" key="5">
    <source>
        <dbReference type="ARBA" id="ARBA00023136"/>
    </source>
</evidence>
<evidence type="ECO:0000259" key="8">
    <source>
        <dbReference type="Pfam" id="PF02687"/>
    </source>
</evidence>